<dbReference type="Gene3D" id="3.30.160.60">
    <property type="entry name" value="Classic Zinc Finger"/>
    <property type="match status" value="3"/>
</dbReference>
<keyword evidence="6" id="KW-0694">RNA-binding</keyword>
<dbReference type="Pfam" id="PF00096">
    <property type="entry name" value="zf-C2H2"/>
    <property type="match status" value="2"/>
</dbReference>
<dbReference type="InterPro" id="IPR036236">
    <property type="entry name" value="Znf_C2H2_sf"/>
</dbReference>
<dbReference type="PANTHER" id="PTHR19818:SF139">
    <property type="entry name" value="PAIR-RULE PROTEIN ODD-PAIRED"/>
    <property type="match status" value="1"/>
</dbReference>
<keyword evidence="9" id="KW-1185">Reference proteome</keyword>
<dbReference type="InterPro" id="IPR050329">
    <property type="entry name" value="GLI_C2H2-zinc-finger"/>
</dbReference>
<dbReference type="InterPro" id="IPR036612">
    <property type="entry name" value="KH_dom_type_1_sf"/>
</dbReference>
<dbReference type="CDD" id="cd22407">
    <property type="entry name" value="KH-I_Vigilin_rpt3"/>
    <property type="match status" value="1"/>
</dbReference>
<feature type="domain" description="C2H2-type" evidence="7">
    <location>
        <begin position="536"/>
        <end position="563"/>
    </location>
</feature>
<dbReference type="Pfam" id="PF00013">
    <property type="entry name" value="KH_1"/>
    <property type="match status" value="3"/>
</dbReference>
<gene>
    <name evidence="8" type="ORF">ACJMK2_024305</name>
</gene>
<evidence type="ECO:0000259" key="7">
    <source>
        <dbReference type="PROSITE" id="PS50157"/>
    </source>
</evidence>
<evidence type="ECO:0000256" key="5">
    <source>
        <dbReference type="PROSITE-ProRule" id="PRU00042"/>
    </source>
</evidence>
<name>A0ABD3T8T2_SINWO</name>
<dbReference type="SUPFAM" id="SSF54791">
    <property type="entry name" value="Eukaryotic type KH-domain (KH-domain type I)"/>
    <property type="match status" value="3"/>
</dbReference>
<dbReference type="SMART" id="SM00322">
    <property type="entry name" value="KH"/>
    <property type="match status" value="3"/>
</dbReference>
<keyword evidence="3 5" id="KW-0863">Zinc-finger</keyword>
<dbReference type="GO" id="GO:0008270">
    <property type="term" value="F:zinc ion binding"/>
    <property type="evidence" value="ECO:0007669"/>
    <property type="project" value="UniProtKB-KW"/>
</dbReference>
<dbReference type="PANTHER" id="PTHR19818">
    <property type="entry name" value="ZINC FINGER PROTEIN ZIC AND GLI"/>
    <property type="match status" value="1"/>
</dbReference>
<dbReference type="PROSITE" id="PS00028">
    <property type="entry name" value="ZINC_FINGER_C2H2_1"/>
    <property type="match status" value="3"/>
</dbReference>
<dbReference type="PROSITE" id="PS50157">
    <property type="entry name" value="ZINC_FINGER_C2H2_2"/>
    <property type="match status" value="4"/>
</dbReference>
<dbReference type="GO" id="GO:0003723">
    <property type="term" value="F:RNA binding"/>
    <property type="evidence" value="ECO:0007669"/>
    <property type="project" value="UniProtKB-UniRule"/>
</dbReference>
<evidence type="ECO:0000256" key="3">
    <source>
        <dbReference type="ARBA" id="ARBA00022771"/>
    </source>
</evidence>
<protein>
    <recommendedName>
        <fullName evidence="7">C2H2-type domain-containing protein</fullName>
    </recommendedName>
</protein>
<feature type="domain" description="C2H2-type" evidence="7">
    <location>
        <begin position="368"/>
        <end position="395"/>
    </location>
</feature>
<keyword evidence="2" id="KW-0677">Repeat</keyword>
<evidence type="ECO:0000256" key="4">
    <source>
        <dbReference type="ARBA" id="ARBA00022833"/>
    </source>
</evidence>
<dbReference type="InterPro" id="IPR004088">
    <property type="entry name" value="KH_dom_type_1"/>
</dbReference>
<dbReference type="EMBL" id="JBJQND010000019">
    <property type="protein sequence ID" value="KAL3832683.1"/>
    <property type="molecule type" value="Genomic_DNA"/>
</dbReference>
<feature type="domain" description="C2H2-type" evidence="7">
    <location>
        <begin position="238"/>
        <end position="265"/>
    </location>
</feature>
<proteinExistence type="predicted"/>
<keyword evidence="1" id="KW-0479">Metal-binding</keyword>
<dbReference type="GO" id="GO:0000976">
    <property type="term" value="F:transcription cis-regulatory region binding"/>
    <property type="evidence" value="ECO:0007669"/>
    <property type="project" value="UniProtKB-ARBA"/>
</dbReference>
<dbReference type="SMART" id="SM00355">
    <property type="entry name" value="ZnF_C2H2"/>
    <property type="match status" value="5"/>
</dbReference>
<evidence type="ECO:0000256" key="2">
    <source>
        <dbReference type="ARBA" id="ARBA00022737"/>
    </source>
</evidence>
<evidence type="ECO:0000313" key="8">
    <source>
        <dbReference type="EMBL" id="KAL3832683.1"/>
    </source>
</evidence>
<organism evidence="8 9">
    <name type="scientific">Sinanodonta woodiana</name>
    <name type="common">Chinese pond mussel</name>
    <name type="synonym">Anodonta woodiana</name>
    <dbReference type="NCBI Taxonomy" id="1069815"/>
    <lineage>
        <taxon>Eukaryota</taxon>
        <taxon>Metazoa</taxon>
        <taxon>Spiralia</taxon>
        <taxon>Lophotrochozoa</taxon>
        <taxon>Mollusca</taxon>
        <taxon>Bivalvia</taxon>
        <taxon>Autobranchia</taxon>
        <taxon>Heteroconchia</taxon>
        <taxon>Palaeoheterodonta</taxon>
        <taxon>Unionida</taxon>
        <taxon>Unionoidea</taxon>
        <taxon>Unionidae</taxon>
        <taxon>Unioninae</taxon>
        <taxon>Sinanodonta</taxon>
    </lineage>
</organism>
<dbReference type="InterPro" id="IPR004087">
    <property type="entry name" value="KH_dom"/>
</dbReference>
<dbReference type="AlphaFoldDB" id="A0ABD3T8T2"/>
<feature type="domain" description="C2H2-type" evidence="7">
    <location>
        <begin position="508"/>
        <end position="530"/>
    </location>
</feature>
<reference evidence="8 9" key="1">
    <citation type="submission" date="2024-11" db="EMBL/GenBank/DDBJ databases">
        <title>Chromosome-level genome assembly of the freshwater bivalve Anodonta woodiana.</title>
        <authorList>
            <person name="Chen X."/>
        </authorList>
    </citation>
    <scope>NUCLEOTIDE SEQUENCE [LARGE SCALE GENOMIC DNA]</scope>
    <source>
        <strain evidence="8">MN2024</strain>
        <tissue evidence="8">Gills</tissue>
    </source>
</reference>
<dbReference type="SUPFAM" id="SSF57667">
    <property type="entry name" value="beta-beta-alpha zinc fingers"/>
    <property type="match status" value="3"/>
</dbReference>
<evidence type="ECO:0000256" key="6">
    <source>
        <dbReference type="PROSITE-ProRule" id="PRU00117"/>
    </source>
</evidence>
<dbReference type="PROSITE" id="PS50084">
    <property type="entry name" value="KH_TYPE_1"/>
    <property type="match status" value="3"/>
</dbReference>
<keyword evidence="4" id="KW-0862">Zinc</keyword>
<dbReference type="Gene3D" id="3.30.1370.10">
    <property type="entry name" value="K Homology domain, type 1"/>
    <property type="match status" value="3"/>
</dbReference>
<comment type="caution">
    <text evidence="8">The sequence shown here is derived from an EMBL/GenBank/DDBJ whole genome shotgun (WGS) entry which is preliminary data.</text>
</comment>
<accession>A0ABD3T8T2</accession>
<evidence type="ECO:0000313" key="9">
    <source>
        <dbReference type="Proteomes" id="UP001634394"/>
    </source>
</evidence>
<dbReference type="GO" id="GO:0000981">
    <property type="term" value="F:DNA-binding transcription factor activity, RNA polymerase II-specific"/>
    <property type="evidence" value="ECO:0007669"/>
    <property type="project" value="UniProtKB-ARBA"/>
</dbReference>
<evidence type="ECO:0000256" key="1">
    <source>
        <dbReference type="ARBA" id="ARBA00022723"/>
    </source>
</evidence>
<dbReference type="CDD" id="cd22408">
    <property type="entry name" value="KH-I_Vigilin_rpt4"/>
    <property type="match status" value="1"/>
</dbReference>
<dbReference type="GO" id="GO:0045944">
    <property type="term" value="P:positive regulation of transcription by RNA polymerase II"/>
    <property type="evidence" value="ECO:0007669"/>
    <property type="project" value="UniProtKB-ARBA"/>
</dbReference>
<sequence>MEARIVSESLPVEKIYHPFVCGPNNAIIKKLTEETGAIIKVPPPRVFKDEILVSGNKDAVNKCKATIMSIYHEKKNKCQAVPVRVRKFQHKFVIGSHGSYLQKILAKTGVSVEVPFLENPSETITLRGEHSKIGLALKMVYSKANDVIMAVVNAPERLYKFIIGKKGENIKRITQGCPKVHVEFLQGKDKIQVKGPHNEVKRAVSAIQNNVNKLLINETGNRRILIGEGSHKSDLRSYHCNVCKKKFLTKSGMKKHKRHHKEVRPWNYVLVRRFCRKTGVVQYERHLEDNQHNVFSVRQKGISRKWKPWLYLYHKDFRRYDCSICDEEHLTKREPWQHLRHQKGRNNFRCSLRDEEYSESKETYIRPYQCNTCDGGYSTQRDLWQHLRVHKDFRCNFRPSETITKRLEAMGYWMPCKKLTLFEIGGFQEILSKTEKRKPCKSCQCKFCRKRFSQNSKPEPDKENHNACDNSTNKQQTTVFIKGSNFRIPEAPTQQRREPHVVYDARRYQCDFCDKKFTRKKAMNDQKQQHVDVGHYQCDVCGKIFPTKIEMEEHRQHHPGKNN</sequence>
<dbReference type="InterPro" id="IPR013087">
    <property type="entry name" value="Znf_C2H2_type"/>
</dbReference>
<dbReference type="CDD" id="cd22409">
    <property type="entry name" value="KH-I_Vigilin_rpt5"/>
    <property type="match status" value="1"/>
</dbReference>
<dbReference type="Proteomes" id="UP001634394">
    <property type="component" value="Unassembled WGS sequence"/>
</dbReference>
<dbReference type="GO" id="GO:0005634">
    <property type="term" value="C:nucleus"/>
    <property type="evidence" value="ECO:0007669"/>
    <property type="project" value="UniProtKB-ARBA"/>
</dbReference>